<reference evidence="1 2" key="1">
    <citation type="journal article" date="2021" name="Int. J. Syst. Evol. Microbiol.">
        <title>Streptococcus vicugnae sp. nov., isolated from faeces of alpacas (Vicugna pacos) and cattle (Bos taurus), Streptococcus zalophi sp. nov., and Streptococcus pacificus sp. nov., isolated from respiratory tract of California sea lions (Zalophus californianus).</title>
        <authorList>
            <person name="Volokhov D.V."/>
            <person name="Zagorodnyaya T.A."/>
            <person name="Shen Z."/>
            <person name="Blom J."/>
            <person name="Furtak V.A."/>
            <person name="Eisenberg T."/>
            <person name="Fan P."/>
            <person name="Jeong K.C."/>
            <person name="Gao Y."/>
            <person name="Zhang S."/>
            <person name="Amselle M."/>
        </authorList>
    </citation>
    <scope>NUCLEOTIDE SEQUENCE [LARGE SCALE GENOMIC DNA]</scope>
    <source>
        <strain evidence="2">CSL7508-lung</strain>
    </source>
</reference>
<dbReference type="AlphaFoldDB" id="A0A934P935"/>
<sequence>MEIVRQKEFVNQYHYDARNIEWEKENGTPETAVEVKFKLVEKNMEKTQTTIVSTLQFIIVQEEFVISGMISQLNLVKDRIINQPNEFSQEEAKELASPLLDILKRLTYEVSEIALDRAGLNLEF</sequence>
<proteinExistence type="predicted"/>
<dbReference type="RefSeq" id="WP_199567303.1">
    <property type="nucleotide sequence ID" value="NZ_JAENBP010000002.1"/>
</dbReference>
<dbReference type="InterPro" id="IPR035958">
    <property type="entry name" value="SecB-like_sf"/>
</dbReference>
<keyword evidence="2" id="KW-1185">Reference proteome</keyword>
<evidence type="ECO:0000313" key="2">
    <source>
        <dbReference type="Proteomes" id="UP000644875"/>
    </source>
</evidence>
<name>A0A934P935_9STRE</name>
<accession>A0A934P935</accession>
<dbReference type="Proteomes" id="UP000644875">
    <property type="component" value="Unassembled WGS sequence"/>
</dbReference>
<dbReference type="SUPFAM" id="SSF54611">
    <property type="entry name" value="SecB-like"/>
    <property type="match status" value="1"/>
</dbReference>
<dbReference type="PIRSF" id="PIRSF031568">
    <property type="entry name" value="UCP031568"/>
    <property type="match status" value="1"/>
</dbReference>
<dbReference type="Gene3D" id="3.10.420.10">
    <property type="entry name" value="SecB-like"/>
    <property type="match status" value="1"/>
</dbReference>
<evidence type="ECO:0000313" key="1">
    <source>
        <dbReference type="EMBL" id="MBJ8349374.1"/>
    </source>
</evidence>
<dbReference type="EMBL" id="JAENBP010000002">
    <property type="protein sequence ID" value="MBJ8349374.1"/>
    <property type="molecule type" value="Genomic_DNA"/>
</dbReference>
<gene>
    <name evidence="1" type="ORF">JHK64_01845</name>
</gene>
<organism evidence="1 2">
    <name type="scientific">Streptococcus zalophi</name>
    <dbReference type="NCBI Taxonomy" id="640031"/>
    <lineage>
        <taxon>Bacteria</taxon>
        <taxon>Bacillati</taxon>
        <taxon>Bacillota</taxon>
        <taxon>Bacilli</taxon>
        <taxon>Lactobacillales</taxon>
        <taxon>Streptococcaceae</taxon>
        <taxon>Streptococcus</taxon>
    </lineage>
</organism>
<protein>
    <submittedName>
        <fullName evidence="1">DUF1149 family protein</fullName>
    </submittedName>
</protein>
<dbReference type="InterPro" id="IPR009530">
    <property type="entry name" value="DUF1149"/>
</dbReference>
<comment type="caution">
    <text evidence="1">The sequence shown here is derived from an EMBL/GenBank/DDBJ whole genome shotgun (WGS) entry which is preliminary data.</text>
</comment>
<dbReference type="Pfam" id="PF06619">
    <property type="entry name" value="DUF1149"/>
    <property type="match status" value="1"/>
</dbReference>